<feature type="transmembrane region" description="Helical" evidence="6">
    <location>
        <begin position="846"/>
        <end position="865"/>
    </location>
</feature>
<comment type="subcellular location">
    <subcellularLocation>
        <location evidence="1">Cell membrane</location>
        <topology evidence="1">Multi-pass membrane protein</topology>
    </subcellularLocation>
</comment>
<dbReference type="Pfam" id="PF01553">
    <property type="entry name" value="Acyltransferase"/>
    <property type="match status" value="1"/>
</dbReference>
<dbReference type="PANTHER" id="PTHR33406">
    <property type="entry name" value="MEMBRANE PROTEIN MJ1562-RELATED"/>
    <property type="match status" value="1"/>
</dbReference>
<feature type="transmembrane region" description="Helical" evidence="6">
    <location>
        <begin position="651"/>
        <end position="670"/>
    </location>
</feature>
<feature type="transmembrane region" description="Helical" evidence="6">
    <location>
        <begin position="703"/>
        <end position="723"/>
    </location>
</feature>
<keyword evidence="11" id="KW-1185">Reference proteome</keyword>
<feature type="transmembrane region" description="Helical" evidence="6">
    <location>
        <begin position="812"/>
        <end position="837"/>
    </location>
</feature>
<evidence type="ECO:0000256" key="4">
    <source>
        <dbReference type="ARBA" id="ARBA00022989"/>
    </source>
</evidence>
<evidence type="ECO:0000256" key="5">
    <source>
        <dbReference type="ARBA" id="ARBA00023136"/>
    </source>
</evidence>
<keyword evidence="5 6" id="KW-0472">Membrane</keyword>
<accession>A0AAV5B0K8</accession>
<dbReference type="EMBL" id="BQKB01000039">
    <property type="protein sequence ID" value="GJM53405.1"/>
    <property type="molecule type" value="Genomic_DNA"/>
</dbReference>
<dbReference type="InterPro" id="IPR002123">
    <property type="entry name" value="Plipid/glycerol_acylTrfase"/>
</dbReference>
<feature type="transmembrane region" description="Helical" evidence="6">
    <location>
        <begin position="676"/>
        <end position="696"/>
    </location>
</feature>
<sequence length="1170" mass="134321">MFLKVYHFVSKYKWLSIIVLTLWIVMAIFAFGQIRFEEDITQVIPKHEKSDITTKVLKQVNFSDKISVIIEKQTAGTLTQMQQYADELCDSLKHSPYVAQIQGVVSEQEKLQTWQFVNKHLPLFLNEPDYQKIEQRLTTDSLQTMVEAHYKTLLSPAGIVARDFIRKDPLGLTFEGLKKLQQLNLGTDLNLSNGYVVTADQSCLLLFIKPTYSGTDTEHNTHFAEKINQLQKHLDQKYENQVSSTFFGAPLVAVNNAQQIKNDILTTVLVSLSVLYLLLVFFYRNFYVPFVIFIPAGLGVSVAFVVLFLLKGTISAISVSIGAVLLGVTIDYSLHILTHYKVVSSPESLYRSVVTPVMLSSLTTAISFFCLIFVHSQVLKDLGIFAFVSILISTVLALILIPHLYPKKEHISRRKTFLDNIGAYPFHQNKWLVSGCLLLIIASFFGFRNIRFNKDLSALNYMPENYKQAQQKLESLTHLQTKSLYMVSYGTTWDSVLQENYKLHQTLSQWKQNGDIQQFSSLAEIVLSEQEQQKRIARWNQFWDEQNKTFVQNHLIEYGKKVGFAPHTYQDFFDLISTKYSPISMDEYVKIKAIPWDDFISNKNGFYTMVSIVKTDEASQASLAEKTPSNTILIDRKHLNETFLGKLKDDFSGLITYSFIAIFVILFLFFKRIELVILTMLPIIVTGIVTSALMNWLHIEFNIFSMIVCTLVLGHAVDFSIFMTCALQKQYTTGKNELPVYKVSVLLASITTILAIGVLIFAKHPALQSVAWVSLIGICTALLITFIFYPTLFRWFIFKRPLSGKSPITLRLLLQAIISIGYYVIGVILLSNIILLFHKFSRKNMWIRKIAASFLISVLYSAPFIRKRVCCYDKTILKKPSMLIANHTSWLDTLTISMLTYRIIYLVNDWVYKSPIFGNYVKKMGFYPVSQGVGEATETLKQKVQEGFSLMIFPEGSRSQTNHIKRFHKGAFFLAEHYGLDIIPLYIHGNSEVQPKGDFIIYDGAITLTMGKPIASNDARFGTNYTERTKRINQYVREEFTKIRMSLEDANYFRKKLFLNYLYKENAIVSFVKKDFEQNKEIYHKLNQEISPNARILRFADDYGQLDFLLAISDSQRKITTIITDDTKRAIAEQSYITKIRTITYLSTPPTENFDVIIYPDFTIEKIIYN</sequence>
<dbReference type="Gene3D" id="1.20.1640.10">
    <property type="entry name" value="Multidrug efflux transporter AcrB transmembrane domain"/>
    <property type="match status" value="2"/>
</dbReference>
<feature type="transmembrane region" description="Helical" evidence="6">
    <location>
        <begin position="264"/>
        <end position="284"/>
    </location>
</feature>
<feature type="transmembrane region" description="Helical" evidence="6">
    <location>
        <begin position="769"/>
        <end position="792"/>
    </location>
</feature>
<keyword evidence="3 6" id="KW-0812">Transmembrane</keyword>
<dbReference type="Proteomes" id="UP001207736">
    <property type="component" value="Unassembled WGS sequence"/>
</dbReference>
<evidence type="ECO:0000313" key="10">
    <source>
        <dbReference type="Proteomes" id="UP001207736"/>
    </source>
</evidence>
<feature type="transmembrane region" description="Helical" evidence="6">
    <location>
        <begin position="382"/>
        <end position="405"/>
    </location>
</feature>
<dbReference type="InterPro" id="IPR050545">
    <property type="entry name" value="Mycobact_MmpL"/>
</dbReference>
<evidence type="ECO:0000313" key="8">
    <source>
        <dbReference type="EMBL" id="GJM51501.1"/>
    </source>
</evidence>
<dbReference type="EMBL" id="BQKA01000059">
    <property type="protein sequence ID" value="GJM51501.1"/>
    <property type="molecule type" value="Genomic_DNA"/>
</dbReference>
<evidence type="ECO:0000256" key="6">
    <source>
        <dbReference type="SAM" id="Phobius"/>
    </source>
</evidence>
<keyword evidence="8" id="KW-0808">Transferase</keyword>
<dbReference type="Pfam" id="PF03176">
    <property type="entry name" value="MMPL"/>
    <property type="match status" value="1"/>
</dbReference>
<evidence type="ECO:0000256" key="3">
    <source>
        <dbReference type="ARBA" id="ARBA00022692"/>
    </source>
</evidence>
<feature type="transmembrane region" description="Helical" evidence="6">
    <location>
        <begin position="743"/>
        <end position="762"/>
    </location>
</feature>
<comment type="caution">
    <text evidence="8">The sequence shown here is derived from an EMBL/GenBank/DDBJ whole genome shotgun (WGS) entry which is preliminary data.</text>
</comment>
<protein>
    <submittedName>
        <fullName evidence="8">Glycerol acyltransferase</fullName>
    </submittedName>
</protein>
<evidence type="ECO:0000259" key="7">
    <source>
        <dbReference type="SMART" id="SM00563"/>
    </source>
</evidence>
<feature type="transmembrane region" description="Helical" evidence="6">
    <location>
        <begin position="12"/>
        <end position="32"/>
    </location>
</feature>
<dbReference type="SUPFAM" id="SSF82866">
    <property type="entry name" value="Multidrug efflux transporter AcrB transmembrane domain"/>
    <property type="match status" value="2"/>
</dbReference>
<dbReference type="SMART" id="SM00563">
    <property type="entry name" value="PlsC"/>
    <property type="match status" value="1"/>
</dbReference>
<feature type="transmembrane region" description="Helical" evidence="6">
    <location>
        <begin position="317"/>
        <end position="337"/>
    </location>
</feature>
<dbReference type="Proteomes" id="UP001208692">
    <property type="component" value="Unassembled WGS sequence"/>
</dbReference>
<feature type="transmembrane region" description="Helical" evidence="6">
    <location>
        <begin position="431"/>
        <end position="447"/>
    </location>
</feature>
<gene>
    <name evidence="8" type="ORF">RCZ15_24740</name>
    <name evidence="9" type="ORF">RCZ16_17220</name>
</gene>
<keyword evidence="8" id="KW-0012">Acyltransferase</keyword>
<dbReference type="GO" id="GO:0016746">
    <property type="term" value="F:acyltransferase activity"/>
    <property type="evidence" value="ECO:0007669"/>
    <property type="project" value="UniProtKB-KW"/>
</dbReference>
<keyword evidence="4 6" id="KW-1133">Transmembrane helix</keyword>
<dbReference type="PANTHER" id="PTHR33406:SF13">
    <property type="entry name" value="MEMBRANE PROTEIN YDFJ"/>
    <property type="match status" value="1"/>
</dbReference>
<organism evidence="8 10">
    <name type="scientific">Capnocytophaga catalasegens</name>
    <dbReference type="NCBI Taxonomy" id="1004260"/>
    <lineage>
        <taxon>Bacteria</taxon>
        <taxon>Pseudomonadati</taxon>
        <taxon>Bacteroidota</taxon>
        <taxon>Flavobacteriia</taxon>
        <taxon>Flavobacteriales</taxon>
        <taxon>Flavobacteriaceae</taxon>
        <taxon>Capnocytophaga</taxon>
    </lineage>
</organism>
<evidence type="ECO:0000256" key="2">
    <source>
        <dbReference type="ARBA" id="ARBA00022475"/>
    </source>
</evidence>
<dbReference type="GO" id="GO:0005886">
    <property type="term" value="C:plasma membrane"/>
    <property type="evidence" value="ECO:0007669"/>
    <property type="project" value="UniProtKB-SubCell"/>
</dbReference>
<feature type="domain" description="Phospholipid/glycerol acyltransferase" evidence="7">
    <location>
        <begin position="881"/>
        <end position="990"/>
    </location>
</feature>
<feature type="transmembrane region" description="Helical" evidence="6">
    <location>
        <begin position="357"/>
        <end position="375"/>
    </location>
</feature>
<evidence type="ECO:0000313" key="11">
    <source>
        <dbReference type="Proteomes" id="UP001208692"/>
    </source>
</evidence>
<dbReference type="InterPro" id="IPR004869">
    <property type="entry name" value="MMPL_dom"/>
</dbReference>
<keyword evidence="2" id="KW-1003">Cell membrane</keyword>
<feature type="transmembrane region" description="Helical" evidence="6">
    <location>
        <begin position="290"/>
        <end position="310"/>
    </location>
</feature>
<proteinExistence type="predicted"/>
<evidence type="ECO:0000256" key="1">
    <source>
        <dbReference type="ARBA" id="ARBA00004651"/>
    </source>
</evidence>
<dbReference type="SUPFAM" id="SSF69593">
    <property type="entry name" value="Glycerol-3-phosphate (1)-acyltransferase"/>
    <property type="match status" value="1"/>
</dbReference>
<dbReference type="RefSeq" id="WP_264845339.1">
    <property type="nucleotide sequence ID" value="NZ_BPMA01000009.1"/>
</dbReference>
<dbReference type="AlphaFoldDB" id="A0AAV5B0K8"/>
<evidence type="ECO:0000313" key="9">
    <source>
        <dbReference type="EMBL" id="GJM53405.1"/>
    </source>
</evidence>
<dbReference type="CDD" id="cd07989">
    <property type="entry name" value="LPLAT_AGPAT-like"/>
    <property type="match status" value="1"/>
</dbReference>
<reference evidence="8 11" key="1">
    <citation type="submission" date="2021-11" db="EMBL/GenBank/DDBJ databases">
        <title>Draft genome sequence of Capnocytophaga sp. strain KC07075 isolated from cat oral cavity.</title>
        <authorList>
            <person name="Suzuki M."/>
            <person name="Imaoka K."/>
            <person name="Kimura M."/>
            <person name="Morikawa S."/>
            <person name="Maeda K."/>
        </authorList>
    </citation>
    <scope>NUCLEOTIDE SEQUENCE</scope>
    <source>
        <strain evidence="8">KC07075</strain>
        <strain evidence="9 11">KC07079</strain>
    </source>
</reference>
<name>A0AAV5B0K8_9FLAO</name>